<dbReference type="OrthoDB" id="2439690at2759"/>
<comment type="caution">
    <text evidence="3">The sequence shown here is derived from an EMBL/GenBank/DDBJ whole genome shotgun (WGS) entry which is preliminary data.</text>
</comment>
<evidence type="ECO:0000256" key="2">
    <source>
        <dbReference type="SAM" id="Phobius"/>
    </source>
</evidence>
<feature type="compositionally biased region" description="Low complexity" evidence="1">
    <location>
        <begin position="565"/>
        <end position="579"/>
    </location>
</feature>
<feature type="compositionally biased region" description="Acidic residues" evidence="1">
    <location>
        <begin position="77"/>
        <end position="95"/>
    </location>
</feature>
<feature type="compositionally biased region" description="Polar residues" evidence="1">
    <location>
        <begin position="20"/>
        <end position="35"/>
    </location>
</feature>
<evidence type="ECO:0000313" key="3">
    <source>
        <dbReference type="EMBL" id="CAG8667732.1"/>
    </source>
</evidence>
<dbReference type="Proteomes" id="UP000789759">
    <property type="component" value="Unassembled WGS sequence"/>
</dbReference>
<feature type="compositionally biased region" description="Low complexity" evidence="1">
    <location>
        <begin position="1"/>
        <end position="15"/>
    </location>
</feature>
<feature type="compositionally biased region" description="Polar residues" evidence="1">
    <location>
        <begin position="105"/>
        <end position="118"/>
    </location>
</feature>
<dbReference type="EMBL" id="CAJVQA010008172">
    <property type="protein sequence ID" value="CAG8667732.1"/>
    <property type="molecule type" value="Genomic_DNA"/>
</dbReference>
<keyword evidence="2" id="KW-1133">Transmembrane helix</keyword>
<feature type="region of interest" description="Disordered" evidence="1">
    <location>
        <begin position="1"/>
        <end position="118"/>
    </location>
</feature>
<name>A0A9N9EBZ3_9GLOM</name>
<feature type="compositionally biased region" description="Basic and acidic residues" evidence="1">
    <location>
        <begin position="623"/>
        <end position="638"/>
    </location>
</feature>
<dbReference type="AlphaFoldDB" id="A0A9N9EBZ3"/>
<feature type="compositionally biased region" description="Polar residues" evidence="1">
    <location>
        <begin position="434"/>
        <end position="445"/>
    </location>
</feature>
<keyword evidence="2" id="KW-0812">Transmembrane</keyword>
<protein>
    <submittedName>
        <fullName evidence="3">9441_t:CDS:1</fullName>
    </submittedName>
</protein>
<feature type="compositionally biased region" description="Low complexity" evidence="1">
    <location>
        <begin position="42"/>
        <end position="68"/>
    </location>
</feature>
<evidence type="ECO:0000256" key="1">
    <source>
        <dbReference type="SAM" id="MobiDB-lite"/>
    </source>
</evidence>
<feature type="compositionally biased region" description="Polar residues" evidence="1">
    <location>
        <begin position="611"/>
        <end position="622"/>
    </location>
</feature>
<feature type="region of interest" description="Disordered" evidence="1">
    <location>
        <begin position="565"/>
        <end position="638"/>
    </location>
</feature>
<evidence type="ECO:0000313" key="4">
    <source>
        <dbReference type="Proteomes" id="UP000789759"/>
    </source>
</evidence>
<accession>A0A9N9EBZ3</accession>
<feature type="transmembrane region" description="Helical" evidence="2">
    <location>
        <begin position="232"/>
        <end position="254"/>
    </location>
</feature>
<organism evidence="3 4">
    <name type="scientific">Cetraspora pellucida</name>
    <dbReference type="NCBI Taxonomy" id="1433469"/>
    <lineage>
        <taxon>Eukaryota</taxon>
        <taxon>Fungi</taxon>
        <taxon>Fungi incertae sedis</taxon>
        <taxon>Mucoromycota</taxon>
        <taxon>Glomeromycotina</taxon>
        <taxon>Glomeromycetes</taxon>
        <taxon>Diversisporales</taxon>
        <taxon>Gigasporaceae</taxon>
        <taxon>Cetraspora</taxon>
    </lineage>
</organism>
<keyword evidence="2" id="KW-0472">Membrane</keyword>
<sequence length="638" mass="69110">MVLETISSFIPSHHPSPTPGSKTNLHSPKKSTPTPSRKHSTNHSTKSTKPSPKPTNLSPKSSPKPSLSVNKLLVPTDDSEDDDNSDDEDNGDDEVSTPTRKIRQPTKSATRSTSLSIHKSATVTATPLAATLSSNTATITSDNNPLPTLAGITNSSAQAPIPCLDGDSINSLSCQDSTHYYCNVTDHQCYARLSDNSQCQDDSVCNLNSVCSENVCVPSNNSTNSSPDIGKIAMIVGPILGALLLLAALLFCFCCMRRKKRRENADSMHDNPYPFAARPNSYSSSAPPPSSPMPLMHNYHNTEHTNSHSLSPEMVAIAAGAVNRNNSPEESNNRLGNQNSSTELNQAYLSCPTSISSSLTPPNDDEKSTENVRLSKFMFISNALNSGNTLRDSNTLSKDDLSTRSNTPKGPFMLGGISSEMNSPTLPLEDLTDRGSTQSCFSSSNRDSDVLPTMDQDEFGKSPESVYLGLEFTSQSETKPTNKGRYTMGSMYSMYSTYSTDYSNLPNSPSFNLLRGMNSSVTASKSDHSRIRNDSFSTVTTQTISNAYDDSRSSVFQLNAPIFNNFNNNSNNSNNGNNGRSLTPTHEYSDSTYSTASSLSSNSSSHHTLTPKNMRSTNNNDDQTSKYKAESKRTYGIF</sequence>
<reference evidence="3" key="1">
    <citation type="submission" date="2021-06" db="EMBL/GenBank/DDBJ databases">
        <authorList>
            <person name="Kallberg Y."/>
            <person name="Tangrot J."/>
            <person name="Rosling A."/>
        </authorList>
    </citation>
    <scope>NUCLEOTIDE SEQUENCE</scope>
    <source>
        <strain evidence="3">FL966</strain>
    </source>
</reference>
<proteinExistence type="predicted"/>
<gene>
    <name evidence="3" type="ORF">CPELLU_LOCUS10113</name>
</gene>
<keyword evidence="4" id="KW-1185">Reference proteome</keyword>
<feature type="compositionally biased region" description="Low complexity" evidence="1">
    <location>
        <begin position="590"/>
        <end position="610"/>
    </location>
</feature>
<feature type="region of interest" description="Disordered" evidence="1">
    <location>
        <begin position="388"/>
        <end position="453"/>
    </location>
</feature>